<accession>A0ABU0C118</accession>
<gene>
    <name evidence="2" type="ORF">J2R99_000039</name>
</gene>
<name>A0ABU0C118_9BRAD</name>
<protein>
    <submittedName>
        <fullName evidence="2">Uncharacterized protein</fullName>
    </submittedName>
</protein>
<comment type="caution">
    <text evidence="2">The sequence shown here is derived from an EMBL/GenBank/DDBJ whole genome shotgun (WGS) entry which is preliminary data.</text>
</comment>
<keyword evidence="3" id="KW-1185">Reference proteome</keyword>
<proteinExistence type="predicted"/>
<evidence type="ECO:0000313" key="3">
    <source>
        <dbReference type="Proteomes" id="UP001230253"/>
    </source>
</evidence>
<dbReference type="EMBL" id="JAUSUK010000001">
    <property type="protein sequence ID" value="MDQ0324190.1"/>
    <property type="molecule type" value="Genomic_DNA"/>
</dbReference>
<dbReference type="Proteomes" id="UP001230253">
    <property type="component" value="Unassembled WGS sequence"/>
</dbReference>
<organism evidence="2 3">
    <name type="scientific">Rhodopseudomonas julia</name>
    <dbReference type="NCBI Taxonomy" id="200617"/>
    <lineage>
        <taxon>Bacteria</taxon>
        <taxon>Pseudomonadati</taxon>
        <taxon>Pseudomonadota</taxon>
        <taxon>Alphaproteobacteria</taxon>
        <taxon>Hyphomicrobiales</taxon>
        <taxon>Nitrobacteraceae</taxon>
        <taxon>Rhodopseudomonas</taxon>
    </lineage>
</organism>
<sequence length="45" mass="4801">MVQDDQGRQMRLGENGSEAGKESQDNECDEGEPTFPSASIPVGGF</sequence>
<evidence type="ECO:0000313" key="2">
    <source>
        <dbReference type="EMBL" id="MDQ0324190.1"/>
    </source>
</evidence>
<reference evidence="2 3" key="1">
    <citation type="submission" date="2023-07" db="EMBL/GenBank/DDBJ databases">
        <title>Genomic Encyclopedia of Type Strains, Phase IV (KMG-IV): sequencing the most valuable type-strain genomes for metagenomic binning, comparative biology and taxonomic classification.</title>
        <authorList>
            <person name="Goeker M."/>
        </authorList>
    </citation>
    <scope>NUCLEOTIDE SEQUENCE [LARGE SCALE GENOMIC DNA]</scope>
    <source>
        <strain evidence="2 3">DSM 11549</strain>
    </source>
</reference>
<feature type="region of interest" description="Disordered" evidence="1">
    <location>
        <begin position="1"/>
        <end position="45"/>
    </location>
</feature>
<evidence type="ECO:0000256" key="1">
    <source>
        <dbReference type="SAM" id="MobiDB-lite"/>
    </source>
</evidence>
<dbReference type="RefSeq" id="WP_307152505.1">
    <property type="nucleotide sequence ID" value="NZ_JAUSUK010000001.1"/>
</dbReference>